<proteinExistence type="predicted"/>
<dbReference type="GO" id="GO:0008703">
    <property type="term" value="F:5-amino-6-(5-phosphoribosylamino)uracil reductase activity"/>
    <property type="evidence" value="ECO:0007669"/>
    <property type="project" value="UniProtKB-EC"/>
</dbReference>
<accession>A0A3B0ZNR0</accession>
<gene>
    <name evidence="12" type="ORF">MNBD_GAMMA21-1634</name>
</gene>
<dbReference type="EC" id="1.1.1.193" evidence="12"/>
<comment type="pathway">
    <text evidence="2">Cofactor biosynthesis; riboflavin biosynthesis; 5-amino-6-(D-ribitylamino)uracil from GTP: step 2/4.</text>
</comment>
<sequence>MAFSVDDHGFMSRAIQLAKRGLYTTDPNPRVGCVIVNAGTIVGEGWHQVAGGAHAEVNALAAAGHRAEGATVYVSLEPCCHHGKTPPCTDALIAAKVERVVVAMQDPNPRVAGNGLQQLTNAGIVAEVGLLEIQVHELNPGFIQRMKTSRPYVRSKLAMSVDGRTAMADGESKWITSDSARLDVQRLRARSSAIVTGAGTVLADDPAMTVRLENTERQPDRIIIDTNLSTPTNAKILKQPGQTHILTCSDDESAIDQLTQAGARVVILPKVKNRVDLHAMMDYLNELEVNEVLLETGATLSGAMLEEKLIDEVIIYMAPVVMGDQARGLFSLPHLNSMTDKIELTLKSTRMLGNDIRLTYIPN</sequence>
<dbReference type="SUPFAM" id="SSF53597">
    <property type="entry name" value="Dihydrofolate reductase-like"/>
    <property type="match status" value="1"/>
</dbReference>
<name>A0A3B0ZNR0_9ZZZZ</name>
<keyword evidence="7" id="KW-0862">Zinc</keyword>
<evidence type="ECO:0000256" key="2">
    <source>
        <dbReference type="ARBA" id="ARBA00004882"/>
    </source>
</evidence>
<dbReference type="NCBIfam" id="TIGR00326">
    <property type="entry name" value="eubact_ribD"/>
    <property type="match status" value="1"/>
</dbReference>
<evidence type="ECO:0000256" key="5">
    <source>
        <dbReference type="ARBA" id="ARBA00022723"/>
    </source>
</evidence>
<dbReference type="GO" id="GO:0050661">
    <property type="term" value="F:NADP binding"/>
    <property type="evidence" value="ECO:0007669"/>
    <property type="project" value="InterPro"/>
</dbReference>
<comment type="pathway">
    <text evidence="3">Cofactor biosynthesis; riboflavin biosynthesis; 5-amino-6-(D-ribitylamino)uracil from GTP: step 3/4.</text>
</comment>
<keyword evidence="6 12" id="KW-0378">Hydrolase</keyword>
<dbReference type="PANTHER" id="PTHR38011:SF7">
    <property type="entry name" value="2,5-DIAMINO-6-RIBOSYLAMINO-4(3H)-PYRIMIDINONE 5'-PHOSPHATE REDUCTASE"/>
    <property type="match status" value="1"/>
</dbReference>
<evidence type="ECO:0000256" key="4">
    <source>
        <dbReference type="ARBA" id="ARBA00022619"/>
    </source>
</evidence>
<dbReference type="InterPro" id="IPR002125">
    <property type="entry name" value="CMP_dCMP_dom"/>
</dbReference>
<dbReference type="FunFam" id="3.40.140.10:FF:000025">
    <property type="entry name" value="Riboflavin biosynthesis protein RibD"/>
    <property type="match status" value="1"/>
</dbReference>
<dbReference type="InterPro" id="IPR016193">
    <property type="entry name" value="Cytidine_deaminase-like"/>
</dbReference>
<evidence type="ECO:0000256" key="7">
    <source>
        <dbReference type="ARBA" id="ARBA00022833"/>
    </source>
</evidence>
<dbReference type="PROSITE" id="PS00903">
    <property type="entry name" value="CYT_DCMP_DEAMINASES_1"/>
    <property type="match status" value="1"/>
</dbReference>
<comment type="cofactor">
    <cofactor evidence="1">
        <name>Zn(2+)</name>
        <dbReference type="ChEBI" id="CHEBI:29105"/>
    </cofactor>
</comment>
<dbReference type="PANTHER" id="PTHR38011">
    <property type="entry name" value="DIHYDROFOLATE REDUCTASE FAMILY PROTEIN (AFU_ORTHOLOGUE AFUA_8G06820)"/>
    <property type="match status" value="1"/>
</dbReference>
<dbReference type="AlphaFoldDB" id="A0A3B0ZNR0"/>
<dbReference type="GO" id="GO:0009231">
    <property type="term" value="P:riboflavin biosynthetic process"/>
    <property type="evidence" value="ECO:0007669"/>
    <property type="project" value="UniProtKB-UniPathway"/>
</dbReference>
<reference evidence="12" key="1">
    <citation type="submission" date="2018-06" db="EMBL/GenBank/DDBJ databases">
        <authorList>
            <person name="Zhirakovskaya E."/>
        </authorList>
    </citation>
    <scope>NUCLEOTIDE SEQUENCE</scope>
</reference>
<dbReference type="InterPro" id="IPR002734">
    <property type="entry name" value="RibDG_C"/>
</dbReference>
<dbReference type="InterPro" id="IPR024072">
    <property type="entry name" value="DHFR-like_dom_sf"/>
</dbReference>
<keyword evidence="10" id="KW-0511">Multifunctional enzyme</keyword>
<keyword evidence="8" id="KW-0521">NADP</keyword>
<dbReference type="InterPro" id="IPR050765">
    <property type="entry name" value="Riboflavin_Biosynth_HTPR"/>
</dbReference>
<dbReference type="EMBL" id="UOFR01000031">
    <property type="protein sequence ID" value="VAW95088.1"/>
    <property type="molecule type" value="Genomic_DNA"/>
</dbReference>
<protein>
    <submittedName>
        <fullName evidence="12">Diaminohydroxyphosphoribosylaminopyrimidine deaminase / 5-amino-6-(5-phosphoribosylamino)uracil reductase</fullName>
        <ecNumber evidence="12">1.1.1.193</ecNumber>
        <ecNumber evidence="12">3.5.4.26</ecNumber>
    </submittedName>
</protein>
<dbReference type="Pfam" id="PF01872">
    <property type="entry name" value="RibD_C"/>
    <property type="match status" value="1"/>
</dbReference>
<keyword evidence="4" id="KW-0686">Riboflavin biosynthesis</keyword>
<evidence type="ECO:0000313" key="12">
    <source>
        <dbReference type="EMBL" id="VAW95088.1"/>
    </source>
</evidence>
<dbReference type="Gene3D" id="3.40.430.10">
    <property type="entry name" value="Dihydrofolate Reductase, subunit A"/>
    <property type="match status" value="1"/>
</dbReference>
<dbReference type="InterPro" id="IPR016192">
    <property type="entry name" value="APOBEC/CMP_deaminase_Zn-bd"/>
</dbReference>
<evidence type="ECO:0000256" key="10">
    <source>
        <dbReference type="ARBA" id="ARBA00023268"/>
    </source>
</evidence>
<keyword evidence="5" id="KW-0479">Metal-binding</keyword>
<dbReference type="GO" id="GO:0008835">
    <property type="term" value="F:diaminohydroxyphosphoribosylaminopyrimidine deaminase activity"/>
    <property type="evidence" value="ECO:0007669"/>
    <property type="project" value="UniProtKB-EC"/>
</dbReference>
<keyword evidence="9 12" id="KW-0560">Oxidoreductase</keyword>
<evidence type="ECO:0000256" key="3">
    <source>
        <dbReference type="ARBA" id="ARBA00004910"/>
    </source>
</evidence>
<dbReference type="Gene3D" id="3.40.140.10">
    <property type="entry name" value="Cytidine Deaminase, domain 2"/>
    <property type="match status" value="1"/>
</dbReference>
<dbReference type="PROSITE" id="PS51747">
    <property type="entry name" value="CYT_DCMP_DEAMINASES_2"/>
    <property type="match status" value="1"/>
</dbReference>
<dbReference type="UniPathway" id="UPA00275">
    <property type="reaction ID" value="UER00401"/>
</dbReference>
<dbReference type="Pfam" id="PF00383">
    <property type="entry name" value="dCMP_cyt_deam_1"/>
    <property type="match status" value="1"/>
</dbReference>
<evidence type="ECO:0000256" key="1">
    <source>
        <dbReference type="ARBA" id="ARBA00001947"/>
    </source>
</evidence>
<feature type="domain" description="CMP/dCMP-type deaminase" evidence="11">
    <location>
        <begin position="5"/>
        <end position="127"/>
    </location>
</feature>
<dbReference type="SUPFAM" id="SSF53927">
    <property type="entry name" value="Cytidine deaminase-like"/>
    <property type="match status" value="1"/>
</dbReference>
<dbReference type="NCBIfam" id="TIGR00227">
    <property type="entry name" value="ribD_Cterm"/>
    <property type="match status" value="1"/>
</dbReference>
<organism evidence="12">
    <name type="scientific">hydrothermal vent metagenome</name>
    <dbReference type="NCBI Taxonomy" id="652676"/>
    <lineage>
        <taxon>unclassified sequences</taxon>
        <taxon>metagenomes</taxon>
        <taxon>ecological metagenomes</taxon>
    </lineage>
</organism>
<dbReference type="InterPro" id="IPR004794">
    <property type="entry name" value="Eubact_RibD"/>
</dbReference>
<evidence type="ECO:0000256" key="8">
    <source>
        <dbReference type="ARBA" id="ARBA00022857"/>
    </source>
</evidence>
<dbReference type="EC" id="3.5.4.26" evidence="12"/>
<dbReference type="InterPro" id="IPR011549">
    <property type="entry name" value="RibD_C"/>
</dbReference>
<evidence type="ECO:0000256" key="6">
    <source>
        <dbReference type="ARBA" id="ARBA00022801"/>
    </source>
</evidence>
<evidence type="ECO:0000256" key="9">
    <source>
        <dbReference type="ARBA" id="ARBA00023002"/>
    </source>
</evidence>
<dbReference type="GO" id="GO:0008270">
    <property type="term" value="F:zinc ion binding"/>
    <property type="evidence" value="ECO:0007669"/>
    <property type="project" value="InterPro"/>
</dbReference>
<dbReference type="CDD" id="cd01284">
    <property type="entry name" value="Riboflavin_deaminase-reductase"/>
    <property type="match status" value="1"/>
</dbReference>
<evidence type="ECO:0000259" key="11">
    <source>
        <dbReference type="PROSITE" id="PS51747"/>
    </source>
</evidence>
<dbReference type="PIRSF" id="PIRSF006769">
    <property type="entry name" value="RibD"/>
    <property type="match status" value="1"/>
</dbReference>